<evidence type="ECO:0000313" key="1">
    <source>
        <dbReference type="EMBL" id="KAH6921852.1"/>
    </source>
</evidence>
<dbReference type="Proteomes" id="UP000821845">
    <property type="component" value="Chromosome 9"/>
</dbReference>
<dbReference type="EMBL" id="CM023489">
    <property type="protein sequence ID" value="KAH6921852.1"/>
    <property type="molecule type" value="Genomic_DNA"/>
</dbReference>
<reference evidence="1" key="1">
    <citation type="submission" date="2020-05" db="EMBL/GenBank/DDBJ databases">
        <title>Large-scale comparative analyses of tick genomes elucidate their genetic diversity and vector capacities.</title>
        <authorList>
            <person name="Jia N."/>
            <person name="Wang J."/>
            <person name="Shi W."/>
            <person name="Du L."/>
            <person name="Sun Y."/>
            <person name="Zhan W."/>
            <person name="Jiang J."/>
            <person name="Wang Q."/>
            <person name="Zhang B."/>
            <person name="Ji P."/>
            <person name="Sakyi L.B."/>
            <person name="Cui X."/>
            <person name="Yuan T."/>
            <person name="Jiang B."/>
            <person name="Yang W."/>
            <person name="Lam T.T.-Y."/>
            <person name="Chang Q."/>
            <person name="Ding S."/>
            <person name="Wang X."/>
            <person name="Zhu J."/>
            <person name="Ruan X."/>
            <person name="Zhao L."/>
            <person name="Wei J."/>
            <person name="Que T."/>
            <person name="Du C."/>
            <person name="Cheng J."/>
            <person name="Dai P."/>
            <person name="Han X."/>
            <person name="Huang E."/>
            <person name="Gao Y."/>
            <person name="Liu J."/>
            <person name="Shao H."/>
            <person name="Ye R."/>
            <person name="Li L."/>
            <person name="Wei W."/>
            <person name="Wang X."/>
            <person name="Wang C."/>
            <person name="Yang T."/>
            <person name="Huo Q."/>
            <person name="Li W."/>
            <person name="Guo W."/>
            <person name="Chen H."/>
            <person name="Zhou L."/>
            <person name="Ni X."/>
            <person name="Tian J."/>
            <person name="Zhou Y."/>
            <person name="Sheng Y."/>
            <person name="Liu T."/>
            <person name="Pan Y."/>
            <person name="Xia L."/>
            <person name="Li J."/>
            <person name="Zhao F."/>
            <person name="Cao W."/>
        </authorList>
    </citation>
    <scope>NUCLEOTIDE SEQUENCE</scope>
    <source>
        <strain evidence="1">Hyas-2018</strain>
    </source>
</reference>
<proteinExistence type="predicted"/>
<name>A0ACB7RJA5_HYAAI</name>
<accession>A0ACB7RJA5</accession>
<evidence type="ECO:0000313" key="2">
    <source>
        <dbReference type="Proteomes" id="UP000821845"/>
    </source>
</evidence>
<comment type="caution">
    <text evidence="1">The sequence shown here is derived from an EMBL/GenBank/DDBJ whole genome shotgun (WGS) entry which is preliminary data.</text>
</comment>
<protein>
    <submittedName>
        <fullName evidence="1">Uncharacterized protein</fullName>
    </submittedName>
</protein>
<keyword evidence="2" id="KW-1185">Reference proteome</keyword>
<sequence>MSLSELAHKSRVRPPRPQRQGKENEALATAAAAAADSPAPTTRREDGGPGRPRRLTATGASESKTARSRLGQQQAAASQLSQVLSIPSPIVAVASLPAEEALRRNADRSRRSPATMPVGRDHRSPPRLPNQRNFRRDSEVRDEDAVVVMKRKTRASGPSTDPQQEAAAPNKRRRYSKDSHR</sequence>
<organism evidence="1 2">
    <name type="scientific">Hyalomma asiaticum</name>
    <name type="common">Tick</name>
    <dbReference type="NCBI Taxonomy" id="266040"/>
    <lineage>
        <taxon>Eukaryota</taxon>
        <taxon>Metazoa</taxon>
        <taxon>Ecdysozoa</taxon>
        <taxon>Arthropoda</taxon>
        <taxon>Chelicerata</taxon>
        <taxon>Arachnida</taxon>
        <taxon>Acari</taxon>
        <taxon>Parasitiformes</taxon>
        <taxon>Ixodida</taxon>
        <taxon>Ixodoidea</taxon>
        <taxon>Ixodidae</taxon>
        <taxon>Hyalomminae</taxon>
        <taxon>Hyalomma</taxon>
    </lineage>
</organism>
<gene>
    <name evidence="1" type="ORF">HPB50_005413</name>
</gene>